<accession>A0A382VSN8</accession>
<dbReference type="SUPFAM" id="SSF49452">
    <property type="entry name" value="Starch-binding domain-like"/>
    <property type="match status" value="2"/>
</dbReference>
<feature type="non-terminal residue" evidence="1">
    <location>
        <position position="282"/>
    </location>
</feature>
<feature type="non-terminal residue" evidence="1">
    <location>
        <position position="1"/>
    </location>
</feature>
<organism evidence="1">
    <name type="scientific">marine metagenome</name>
    <dbReference type="NCBI Taxonomy" id="408172"/>
    <lineage>
        <taxon>unclassified sequences</taxon>
        <taxon>metagenomes</taxon>
        <taxon>ecological metagenomes</taxon>
    </lineage>
</organism>
<dbReference type="Gene3D" id="2.60.40.1120">
    <property type="entry name" value="Carboxypeptidase-like, regulatory domain"/>
    <property type="match status" value="3"/>
</dbReference>
<protein>
    <recommendedName>
        <fullName evidence="2">Carboxypeptidase regulatory-like domain-containing protein</fullName>
    </recommendedName>
</protein>
<dbReference type="InterPro" id="IPR008969">
    <property type="entry name" value="CarboxyPept-like_regulatory"/>
</dbReference>
<dbReference type="InterPro" id="IPR013784">
    <property type="entry name" value="Carb-bd-like_fold"/>
</dbReference>
<dbReference type="GO" id="GO:0030246">
    <property type="term" value="F:carbohydrate binding"/>
    <property type="evidence" value="ECO:0007669"/>
    <property type="project" value="InterPro"/>
</dbReference>
<proteinExistence type="predicted"/>
<dbReference type="AlphaFoldDB" id="A0A382VSN8"/>
<evidence type="ECO:0008006" key="2">
    <source>
        <dbReference type="Google" id="ProtNLM"/>
    </source>
</evidence>
<name>A0A382VSN8_9ZZZZ</name>
<sequence>NYARQKKQVAIRKGQEFEQVFELYQTGGVIGTVVNTSGDPMPGAHVEVRPSADSTPTLRVLGNGTTDRVGGFIIGNVEPGEELEVRVKVTGYLESFTDKFALASGQQLEIGKIVVQLGGEIEGAVVNSEGRPVNGVWVEARPEGGTDLVPGTSVQTSDGGKFLLRGLHKGKYELIAKGTGYVDSHTPDVEVREGTRKTGLQIVLEQGGKIDGIVVNSENEPIQGAEVIVRDLGAGLKEHRAVTNAQGSFAFTSIIAEDFVEVEVNDKDYGTFLAEEIKVGTS</sequence>
<dbReference type="EMBL" id="UINC01154287">
    <property type="protein sequence ID" value="SVD49483.1"/>
    <property type="molecule type" value="Genomic_DNA"/>
</dbReference>
<gene>
    <name evidence="1" type="ORF">METZ01_LOCUS402337</name>
</gene>
<reference evidence="1" key="1">
    <citation type="submission" date="2018-05" db="EMBL/GenBank/DDBJ databases">
        <authorList>
            <person name="Lanie J.A."/>
            <person name="Ng W.-L."/>
            <person name="Kazmierczak K.M."/>
            <person name="Andrzejewski T.M."/>
            <person name="Davidsen T.M."/>
            <person name="Wayne K.J."/>
            <person name="Tettelin H."/>
            <person name="Glass J.I."/>
            <person name="Rusch D."/>
            <person name="Podicherti R."/>
            <person name="Tsui H.-C.T."/>
            <person name="Winkler M.E."/>
        </authorList>
    </citation>
    <scope>NUCLEOTIDE SEQUENCE</scope>
</reference>
<dbReference type="Pfam" id="PF13620">
    <property type="entry name" value="CarboxypepD_reg"/>
    <property type="match status" value="3"/>
</dbReference>
<dbReference type="SUPFAM" id="SSF49464">
    <property type="entry name" value="Carboxypeptidase regulatory domain-like"/>
    <property type="match status" value="1"/>
</dbReference>
<evidence type="ECO:0000313" key="1">
    <source>
        <dbReference type="EMBL" id="SVD49483.1"/>
    </source>
</evidence>